<comment type="caution">
    <text evidence="3">The sequence shown here is derived from an EMBL/GenBank/DDBJ whole genome shotgun (WGS) entry which is preliminary data.</text>
</comment>
<dbReference type="Pfam" id="PF01381">
    <property type="entry name" value="HTH_3"/>
    <property type="match status" value="1"/>
</dbReference>
<evidence type="ECO:0000259" key="2">
    <source>
        <dbReference type="PROSITE" id="PS50943"/>
    </source>
</evidence>
<keyword evidence="4" id="KW-1185">Reference proteome</keyword>
<dbReference type="EMBL" id="QXQB01000002">
    <property type="protein sequence ID" value="RJX40068.1"/>
    <property type="molecule type" value="Genomic_DNA"/>
</dbReference>
<proteinExistence type="predicted"/>
<dbReference type="PROSITE" id="PS50943">
    <property type="entry name" value="HTH_CROC1"/>
    <property type="match status" value="1"/>
</dbReference>
<feature type="domain" description="HTH cro/C1-type" evidence="2">
    <location>
        <begin position="5"/>
        <end position="59"/>
    </location>
</feature>
<evidence type="ECO:0000313" key="3">
    <source>
        <dbReference type="EMBL" id="RJX40068.1"/>
    </source>
</evidence>
<accession>A0A3A6PL74</accession>
<dbReference type="GO" id="GO:0003700">
    <property type="term" value="F:DNA-binding transcription factor activity"/>
    <property type="evidence" value="ECO:0007669"/>
    <property type="project" value="TreeGrafter"/>
</dbReference>
<sequence>MRESLAERRRCLNLSHEAVAERANISRAYYSNVEAGRKDPSFKVMKRIADALDSRVDDLFFNYDVPNRNDGQCVIAVH</sequence>
<dbReference type="OrthoDB" id="1859224at2"/>
<dbReference type="GO" id="GO:0005829">
    <property type="term" value="C:cytosol"/>
    <property type="evidence" value="ECO:0007669"/>
    <property type="project" value="TreeGrafter"/>
</dbReference>
<dbReference type="SUPFAM" id="SSF47413">
    <property type="entry name" value="lambda repressor-like DNA-binding domains"/>
    <property type="match status" value="1"/>
</dbReference>
<dbReference type="PANTHER" id="PTHR46797">
    <property type="entry name" value="HTH-TYPE TRANSCRIPTIONAL REGULATOR"/>
    <property type="match status" value="1"/>
</dbReference>
<evidence type="ECO:0000256" key="1">
    <source>
        <dbReference type="ARBA" id="ARBA00023125"/>
    </source>
</evidence>
<dbReference type="PANTHER" id="PTHR46797:SF1">
    <property type="entry name" value="METHYLPHOSPHONATE SYNTHASE"/>
    <property type="match status" value="1"/>
</dbReference>
<protein>
    <submittedName>
        <fullName evidence="3">XRE family transcriptional regulator</fullName>
    </submittedName>
</protein>
<dbReference type="RefSeq" id="WP_120110027.1">
    <property type="nucleotide sequence ID" value="NZ_QXQB01000002.1"/>
</dbReference>
<dbReference type="CDD" id="cd00093">
    <property type="entry name" value="HTH_XRE"/>
    <property type="match status" value="1"/>
</dbReference>
<organism evidence="3 4">
    <name type="scientific">Paenibacillus pinisoli</name>
    <dbReference type="NCBI Taxonomy" id="1276110"/>
    <lineage>
        <taxon>Bacteria</taxon>
        <taxon>Bacillati</taxon>
        <taxon>Bacillota</taxon>
        <taxon>Bacilli</taxon>
        <taxon>Bacillales</taxon>
        <taxon>Paenibacillaceae</taxon>
        <taxon>Paenibacillus</taxon>
    </lineage>
</organism>
<name>A0A3A6PL74_9BACL</name>
<dbReference type="Proteomes" id="UP000267798">
    <property type="component" value="Unassembled WGS sequence"/>
</dbReference>
<dbReference type="InterPro" id="IPR050807">
    <property type="entry name" value="TransReg_Diox_bact_type"/>
</dbReference>
<reference evidence="3 4" key="1">
    <citation type="submission" date="2018-09" db="EMBL/GenBank/DDBJ databases">
        <title>Paenibacillus aracenensis nov. sp. isolated from a cave in southern Spain.</title>
        <authorList>
            <person name="Jurado V."/>
            <person name="Gutierrez-Patricio S."/>
            <person name="Gonzalez-Pimentel J.L."/>
            <person name="Miller A.Z."/>
            <person name="Laiz L."/>
            <person name="Saiz-Jimenez C."/>
        </authorList>
    </citation>
    <scope>NUCLEOTIDE SEQUENCE [LARGE SCALE GENOMIC DNA]</scope>
    <source>
        <strain evidence="3 4">JCM 19203</strain>
    </source>
</reference>
<dbReference type="SMART" id="SM00530">
    <property type="entry name" value="HTH_XRE"/>
    <property type="match status" value="1"/>
</dbReference>
<dbReference type="GO" id="GO:0003677">
    <property type="term" value="F:DNA binding"/>
    <property type="evidence" value="ECO:0007669"/>
    <property type="project" value="UniProtKB-KW"/>
</dbReference>
<keyword evidence="1" id="KW-0238">DNA-binding</keyword>
<dbReference type="AlphaFoldDB" id="A0A3A6PL74"/>
<dbReference type="Gene3D" id="1.10.260.40">
    <property type="entry name" value="lambda repressor-like DNA-binding domains"/>
    <property type="match status" value="1"/>
</dbReference>
<evidence type="ECO:0000313" key="4">
    <source>
        <dbReference type="Proteomes" id="UP000267798"/>
    </source>
</evidence>
<dbReference type="InterPro" id="IPR001387">
    <property type="entry name" value="Cro/C1-type_HTH"/>
</dbReference>
<gene>
    <name evidence="3" type="ORF">D3P09_11885</name>
</gene>
<dbReference type="InterPro" id="IPR010982">
    <property type="entry name" value="Lambda_DNA-bd_dom_sf"/>
</dbReference>